<evidence type="ECO:0000256" key="2">
    <source>
        <dbReference type="SAM" id="Phobius"/>
    </source>
</evidence>
<dbReference type="Proteomes" id="UP000638648">
    <property type="component" value="Unassembled WGS sequence"/>
</dbReference>
<dbReference type="EMBL" id="JADBEM010000001">
    <property type="protein sequence ID" value="MBE1603383.1"/>
    <property type="molecule type" value="Genomic_DNA"/>
</dbReference>
<dbReference type="AlphaFoldDB" id="A0A927MQI5"/>
<evidence type="ECO:0000256" key="1">
    <source>
        <dbReference type="SAM" id="MobiDB-lite"/>
    </source>
</evidence>
<feature type="compositionally biased region" description="Basic and acidic residues" evidence="1">
    <location>
        <begin position="57"/>
        <end position="70"/>
    </location>
</feature>
<organism evidence="3 4">
    <name type="scientific">Actinopolymorpha pittospori</name>
    <dbReference type="NCBI Taxonomy" id="648752"/>
    <lineage>
        <taxon>Bacteria</taxon>
        <taxon>Bacillati</taxon>
        <taxon>Actinomycetota</taxon>
        <taxon>Actinomycetes</taxon>
        <taxon>Propionibacteriales</taxon>
        <taxon>Actinopolymorphaceae</taxon>
        <taxon>Actinopolymorpha</taxon>
    </lineage>
</organism>
<name>A0A927MQI5_9ACTN</name>
<reference evidence="3" key="1">
    <citation type="submission" date="2020-10" db="EMBL/GenBank/DDBJ databases">
        <title>Sequencing the genomes of 1000 actinobacteria strains.</title>
        <authorList>
            <person name="Klenk H.-P."/>
        </authorList>
    </citation>
    <scope>NUCLEOTIDE SEQUENCE</scope>
    <source>
        <strain evidence="3">DSM 45354</strain>
    </source>
</reference>
<evidence type="ECO:0000313" key="4">
    <source>
        <dbReference type="Proteomes" id="UP000638648"/>
    </source>
</evidence>
<keyword evidence="2" id="KW-0472">Membrane</keyword>
<dbReference type="RefSeq" id="WP_192748230.1">
    <property type="nucleotide sequence ID" value="NZ_BAABJL010000274.1"/>
</dbReference>
<comment type="caution">
    <text evidence="3">The sequence shown here is derived from an EMBL/GenBank/DDBJ whole genome shotgun (WGS) entry which is preliminary data.</text>
</comment>
<keyword evidence="2" id="KW-0812">Transmembrane</keyword>
<accession>A0A927MQI5</accession>
<proteinExistence type="predicted"/>
<sequence>MWSDLDQSLELLGALIGGIVLLIIVLPRLEDDLTDRSAPARHSSDAQTRRLPAWRPPYRDARSRKGGDRD</sequence>
<protein>
    <submittedName>
        <fullName evidence="3">Uncharacterized protein</fullName>
    </submittedName>
</protein>
<evidence type="ECO:0000313" key="3">
    <source>
        <dbReference type="EMBL" id="MBE1603383.1"/>
    </source>
</evidence>
<keyword evidence="2" id="KW-1133">Transmembrane helix</keyword>
<feature type="region of interest" description="Disordered" evidence="1">
    <location>
        <begin position="35"/>
        <end position="70"/>
    </location>
</feature>
<feature type="transmembrane region" description="Helical" evidence="2">
    <location>
        <begin position="12"/>
        <end position="29"/>
    </location>
</feature>
<gene>
    <name evidence="3" type="ORF">HEB94_000231</name>
</gene>
<keyword evidence="4" id="KW-1185">Reference proteome</keyword>